<dbReference type="InterPro" id="IPR018657">
    <property type="entry name" value="LarA-like_N"/>
</dbReference>
<protein>
    <recommendedName>
        <fullName evidence="2">LarA-like N-terminal domain-containing protein</fullName>
    </recommendedName>
</protein>
<reference evidence="3 4" key="1">
    <citation type="submission" date="2011-11" db="EMBL/GenBank/DDBJ databases">
        <title>Complete sequence of Granulicella mallensis MP5ACTX8.</title>
        <authorList>
            <consortium name="US DOE Joint Genome Institute"/>
            <person name="Lucas S."/>
            <person name="Copeland A."/>
            <person name="Lapidus A."/>
            <person name="Cheng J.-F."/>
            <person name="Goodwin L."/>
            <person name="Pitluck S."/>
            <person name="Peters L."/>
            <person name="Lu M."/>
            <person name="Detter J.C."/>
            <person name="Han C."/>
            <person name="Tapia R."/>
            <person name="Land M."/>
            <person name="Hauser L."/>
            <person name="Kyrpides N."/>
            <person name="Ivanova N."/>
            <person name="Mikhailova N."/>
            <person name="Pagani I."/>
            <person name="Rawat S."/>
            <person name="Mannisto M."/>
            <person name="Haggblom M."/>
            <person name="Woyke T."/>
        </authorList>
    </citation>
    <scope>NUCLEOTIDE SEQUENCE [LARGE SCALE GENOMIC DNA]</scope>
    <source>
        <strain evidence="4">ATCC BAA-1857 / DSM 23137 / MP5ACTX8</strain>
    </source>
</reference>
<dbReference type="Proteomes" id="UP000007113">
    <property type="component" value="Chromosome"/>
</dbReference>
<dbReference type="eggNOG" id="COG3875">
    <property type="taxonomic scope" value="Bacteria"/>
</dbReference>
<accession>G8NRY0</accession>
<proteinExistence type="predicted"/>
<dbReference type="PANTHER" id="PTHR33171">
    <property type="entry name" value="LAR_N DOMAIN-CONTAINING PROTEIN"/>
    <property type="match status" value="1"/>
</dbReference>
<dbReference type="PANTHER" id="PTHR33171:SF17">
    <property type="entry name" value="LARA-LIKE N-TERMINAL DOMAIN-CONTAINING PROTEIN"/>
    <property type="match status" value="1"/>
</dbReference>
<feature type="compositionally biased region" description="Basic and acidic residues" evidence="1">
    <location>
        <begin position="424"/>
        <end position="436"/>
    </location>
</feature>
<gene>
    <name evidence="3" type="ordered locus">AciX8_0744</name>
</gene>
<name>G8NRY0_GRAMM</name>
<dbReference type="EMBL" id="CP003130">
    <property type="protein sequence ID" value="AEU35093.1"/>
    <property type="molecule type" value="Genomic_DNA"/>
</dbReference>
<keyword evidence="4" id="KW-1185">Reference proteome</keyword>
<organism evidence="3 4">
    <name type="scientific">Granulicella mallensis (strain ATCC BAA-1857 / DSM 23137 / MP5ACTX8)</name>
    <dbReference type="NCBI Taxonomy" id="682795"/>
    <lineage>
        <taxon>Bacteria</taxon>
        <taxon>Pseudomonadati</taxon>
        <taxon>Acidobacteriota</taxon>
        <taxon>Terriglobia</taxon>
        <taxon>Terriglobales</taxon>
        <taxon>Acidobacteriaceae</taxon>
        <taxon>Granulicella</taxon>
    </lineage>
</organism>
<evidence type="ECO:0000259" key="2">
    <source>
        <dbReference type="Pfam" id="PF09861"/>
    </source>
</evidence>
<dbReference type="HOGENOM" id="CLU_619420_0_0_0"/>
<dbReference type="STRING" id="682795.AciX8_0744"/>
<dbReference type="Gene3D" id="3.40.50.11440">
    <property type="match status" value="1"/>
</dbReference>
<evidence type="ECO:0000313" key="3">
    <source>
        <dbReference type="EMBL" id="AEU35093.1"/>
    </source>
</evidence>
<dbReference type="InterPro" id="IPR048068">
    <property type="entry name" value="LarA-like"/>
</dbReference>
<sequence length="449" mass="50007">MPWFTIEEDALSQQQIAEACTRLLAEARTRINGNLKRVLLLPPDLTRAHSGAGHITELLYRELDAAGAHVEVIPTLGQHVPHTEAENKWMFGSIPHERIFAHDWRNGCTHVGVVPGKYVDATTGGAADWDIPIDLNTKLMTEQWDLVINVGHVVPHEVLGFANHNKNYFIGVAGKDTICASHIAAAVYGIENNLGCLVTPLRACFNYAEEKYMKHVPDCYIQIVMQRDKENKLVTSGLFVGDDLETYLQAARRSREQNITVFDKPIKKVVAVMQADEFRATWVANKAVYRTRMAIADGGELLILAPGVERFGEQPEVDALIRKYGYKGTPYTLALYKTEADMQAIPHGVAHLIHGSSEGRFTITYAPGHLTKAEIEQVGYNYADLAEMQARYNPATMKEGWNTMPDGEEVFYISTPSAGLWATKDKLNDPHRRDLSSPEQLAEAEKAAQ</sequence>
<dbReference type="InterPro" id="IPR043166">
    <property type="entry name" value="LarA-like_C"/>
</dbReference>
<evidence type="ECO:0000313" key="4">
    <source>
        <dbReference type="Proteomes" id="UP000007113"/>
    </source>
</evidence>
<dbReference type="Gene3D" id="3.90.226.30">
    <property type="match status" value="1"/>
</dbReference>
<dbReference type="OrthoDB" id="9770545at2"/>
<dbReference type="GO" id="GO:0050043">
    <property type="term" value="F:lactate racemase activity"/>
    <property type="evidence" value="ECO:0007669"/>
    <property type="project" value="InterPro"/>
</dbReference>
<feature type="domain" description="LarA-like N-terminal" evidence="2">
    <location>
        <begin position="14"/>
        <end position="185"/>
    </location>
</feature>
<dbReference type="Pfam" id="PF09861">
    <property type="entry name" value="Lar_N"/>
    <property type="match status" value="1"/>
</dbReference>
<dbReference type="AlphaFoldDB" id="G8NRY0"/>
<evidence type="ECO:0000256" key="1">
    <source>
        <dbReference type="SAM" id="MobiDB-lite"/>
    </source>
</evidence>
<dbReference type="RefSeq" id="WP_014263976.1">
    <property type="nucleotide sequence ID" value="NC_016631.1"/>
</dbReference>
<dbReference type="KEGG" id="gma:AciX8_0744"/>
<feature type="region of interest" description="Disordered" evidence="1">
    <location>
        <begin position="424"/>
        <end position="449"/>
    </location>
</feature>